<evidence type="ECO:0000256" key="8">
    <source>
        <dbReference type="ARBA" id="ARBA00022801"/>
    </source>
</evidence>
<dbReference type="GO" id="GO:0008270">
    <property type="term" value="F:zinc ion binding"/>
    <property type="evidence" value="ECO:0007669"/>
    <property type="project" value="UniProtKB-KW"/>
</dbReference>
<keyword evidence="6" id="KW-0227">DNA damage</keyword>
<proteinExistence type="inferred from homology"/>
<dbReference type="SUPFAM" id="SSF46946">
    <property type="entry name" value="S13-like H2TH domain"/>
    <property type="match status" value="1"/>
</dbReference>
<evidence type="ECO:0000256" key="3">
    <source>
        <dbReference type="ARBA" id="ARBA00009409"/>
    </source>
</evidence>
<evidence type="ECO:0000313" key="20">
    <source>
        <dbReference type="Proteomes" id="UP000179237"/>
    </source>
</evidence>
<dbReference type="FunFam" id="1.10.8.50:FF:000003">
    <property type="entry name" value="Formamidopyrimidine-DNA glycosylase"/>
    <property type="match status" value="1"/>
</dbReference>
<dbReference type="GO" id="GO:0006284">
    <property type="term" value="P:base-excision repair"/>
    <property type="evidence" value="ECO:0007669"/>
    <property type="project" value="InterPro"/>
</dbReference>
<keyword evidence="9" id="KW-0862">Zinc</keyword>
<evidence type="ECO:0000256" key="16">
    <source>
        <dbReference type="PROSITE-ProRule" id="PRU00391"/>
    </source>
</evidence>
<dbReference type="Pfam" id="PF06831">
    <property type="entry name" value="H2TH"/>
    <property type="match status" value="1"/>
</dbReference>
<comment type="caution">
    <text evidence="19">The sequence shown here is derived from an EMBL/GenBank/DDBJ whole genome shotgun (WGS) entry which is preliminary data.</text>
</comment>
<dbReference type="Gene3D" id="3.20.190.10">
    <property type="entry name" value="MutM-like, N-terminal"/>
    <property type="match status" value="1"/>
</dbReference>
<evidence type="ECO:0000256" key="4">
    <source>
        <dbReference type="ARBA" id="ARBA00011245"/>
    </source>
</evidence>
<keyword evidence="10" id="KW-0238">DNA-binding</keyword>
<dbReference type="PROSITE" id="PS01242">
    <property type="entry name" value="ZF_FPG_1"/>
    <property type="match status" value="1"/>
</dbReference>
<evidence type="ECO:0000256" key="11">
    <source>
        <dbReference type="ARBA" id="ARBA00023204"/>
    </source>
</evidence>
<dbReference type="SUPFAM" id="SSF81624">
    <property type="entry name" value="N-terminal domain of MutM-like DNA repair proteins"/>
    <property type="match status" value="1"/>
</dbReference>
<dbReference type="GO" id="GO:0003684">
    <property type="term" value="F:damaged DNA binding"/>
    <property type="evidence" value="ECO:0007669"/>
    <property type="project" value="InterPro"/>
</dbReference>
<dbReference type="InterPro" id="IPR000214">
    <property type="entry name" value="Znf_DNA_glyclase/AP_lyase"/>
</dbReference>
<name>A0A1F5FWR2_9BACT</name>
<evidence type="ECO:0000256" key="10">
    <source>
        <dbReference type="ARBA" id="ARBA00023125"/>
    </source>
</evidence>
<keyword evidence="14" id="KW-0326">Glycosidase</keyword>
<keyword evidence="12" id="KW-0456">Lyase</keyword>
<comment type="similarity">
    <text evidence="3">Belongs to the FPG family.</text>
</comment>
<evidence type="ECO:0000256" key="7">
    <source>
        <dbReference type="ARBA" id="ARBA00022771"/>
    </source>
</evidence>
<evidence type="ECO:0000256" key="9">
    <source>
        <dbReference type="ARBA" id="ARBA00022833"/>
    </source>
</evidence>
<dbReference type="Proteomes" id="UP000179237">
    <property type="component" value="Unassembled WGS sequence"/>
</dbReference>
<evidence type="ECO:0000256" key="13">
    <source>
        <dbReference type="ARBA" id="ARBA00023268"/>
    </source>
</evidence>
<evidence type="ECO:0000259" key="17">
    <source>
        <dbReference type="PROSITE" id="PS51066"/>
    </source>
</evidence>
<evidence type="ECO:0000256" key="5">
    <source>
        <dbReference type="ARBA" id="ARBA00022723"/>
    </source>
</evidence>
<evidence type="ECO:0000256" key="15">
    <source>
        <dbReference type="ARBA" id="ARBA00044632"/>
    </source>
</evidence>
<dbReference type="GO" id="GO:0140078">
    <property type="term" value="F:class I DNA-(apurinic or apyrimidinic site) endonuclease activity"/>
    <property type="evidence" value="ECO:0007669"/>
    <property type="project" value="UniProtKB-EC"/>
</dbReference>
<evidence type="ECO:0000256" key="12">
    <source>
        <dbReference type="ARBA" id="ARBA00023239"/>
    </source>
</evidence>
<comment type="subunit">
    <text evidence="4">Monomer.</text>
</comment>
<keyword evidence="13" id="KW-0511">Multifunctional enzyme</keyword>
<evidence type="ECO:0000259" key="18">
    <source>
        <dbReference type="PROSITE" id="PS51068"/>
    </source>
</evidence>
<evidence type="ECO:0000256" key="6">
    <source>
        <dbReference type="ARBA" id="ARBA00022763"/>
    </source>
</evidence>
<keyword evidence="11" id="KW-0234">DNA repair</keyword>
<dbReference type="PROSITE" id="PS51068">
    <property type="entry name" value="FPG_CAT"/>
    <property type="match status" value="1"/>
</dbReference>
<dbReference type="InterPro" id="IPR010663">
    <property type="entry name" value="Znf_FPG/IleRS"/>
</dbReference>
<dbReference type="InterPro" id="IPR035937">
    <property type="entry name" value="FPG_N"/>
</dbReference>
<dbReference type="PANTHER" id="PTHR22993:SF9">
    <property type="entry name" value="FORMAMIDOPYRIMIDINE-DNA GLYCOSYLASE"/>
    <property type="match status" value="1"/>
</dbReference>
<dbReference type="Pfam" id="PF06827">
    <property type="entry name" value="zf-FPG_IleRS"/>
    <property type="match status" value="1"/>
</dbReference>
<evidence type="ECO:0000256" key="2">
    <source>
        <dbReference type="ARBA" id="ARBA00001947"/>
    </source>
</evidence>
<comment type="catalytic activity">
    <reaction evidence="1">
        <text>Hydrolysis of DNA containing ring-opened 7-methylguanine residues, releasing 2,6-diamino-4-hydroxy-5-(N-methyl)formamidopyrimidine.</text>
        <dbReference type="EC" id="3.2.2.23"/>
    </reaction>
</comment>
<gene>
    <name evidence="19" type="ORF">A2572_04040</name>
</gene>
<dbReference type="SMART" id="SM01232">
    <property type="entry name" value="H2TH"/>
    <property type="match status" value="1"/>
</dbReference>
<dbReference type="EMBL" id="MFAQ01000003">
    <property type="protein sequence ID" value="OGD84061.1"/>
    <property type="molecule type" value="Genomic_DNA"/>
</dbReference>
<dbReference type="SUPFAM" id="SSF57716">
    <property type="entry name" value="Glucocorticoid receptor-like (DNA-binding domain)"/>
    <property type="match status" value="1"/>
</dbReference>
<dbReference type="InterPro" id="IPR020629">
    <property type="entry name" value="FPG_Glyclase"/>
</dbReference>
<feature type="domain" description="Formamidopyrimidine-DNA glycosylase catalytic" evidence="18">
    <location>
        <begin position="2"/>
        <end position="140"/>
    </location>
</feature>
<dbReference type="PANTHER" id="PTHR22993">
    <property type="entry name" value="FORMAMIDOPYRIMIDINE-DNA GLYCOSYLASE"/>
    <property type="match status" value="1"/>
</dbReference>
<dbReference type="AlphaFoldDB" id="A0A1F5FWR2"/>
<dbReference type="InterPro" id="IPR012319">
    <property type="entry name" value="FPG_cat"/>
</dbReference>
<protein>
    <submittedName>
        <fullName evidence="19">Uncharacterized protein</fullName>
    </submittedName>
</protein>
<sequence length="297" mass="33445">MPELPEVETIARQLNEVLVGKIVSQMTVYREKIFSGDKDVLIGKKITKVSRRAKVVGVEFEGFEDVVQIHLKMTGQLIFVEKTKKTQELKTDKTQVFEKRVAGGHPSVDWTNDLPSKHTRVEIIFDDDSVLFFNDMRAFGWVKITNREEREKQASSLPPDVIDESFTLDYFAQVLKKSKKPIKLVLLDQQLMGGIGNIYANDALNMAKILPTRKACDLNVSEARKLYKAVRYVIELGIKCGGASAANYVDTKGLGGTYQNHFLTYKRDGEPCNNCGEKILKVKLGGRGTFYCPNCQV</sequence>
<dbReference type="InterPro" id="IPR015887">
    <property type="entry name" value="DNA_glyclase_Znf_dom_DNA_BS"/>
</dbReference>
<dbReference type="Gene3D" id="1.10.8.50">
    <property type="match status" value="1"/>
</dbReference>
<reference evidence="19 20" key="1">
    <citation type="journal article" date="2016" name="Nat. Commun.">
        <title>Thousands of microbial genomes shed light on interconnected biogeochemical processes in an aquifer system.</title>
        <authorList>
            <person name="Anantharaman K."/>
            <person name="Brown C.T."/>
            <person name="Hug L.A."/>
            <person name="Sharon I."/>
            <person name="Castelle C.J."/>
            <person name="Probst A.J."/>
            <person name="Thomas B.C."/>
            <person name="Singh A."/>
            <person name="Wilkins M.J."/>
            <person name="Karaoz U."/>
            <person name="Brodie E.L."/>
            <person name="Williams K.H."/>
            <person name="Hubbard S.S."/>
            <person name="Banfield J.F."/>
        </authorList>
    </citation>
    <scope>NUCLEOTIDE SEQUENCE [LARGE SCALE GENOMIC DNA]</scope>
</reference>
<dbReference type="PROSITE" id="PS51066">
    <property type="entry name" value="ZF_FPG_2"/>
    <property type="match status" value="1"/>
</dbReference>
<accession>A0A1F5FWR2</accession>
<keyword evidence="8" id="KW-0378">Hydrolase</keyword>
<comment type="catalytic activity">
    <reaction evidence="15">
        <text>2'-deoxyribonucleotide-(2'-deoxyribose 5'-phosphate)-2'-deoxyribonucleotide-DNA = a 3'-end 2'-deoxyribonucleotide-(2,3-dehydro-2,3-deoxyribose 5'-phosphate)-DNA + a 5'-end 5'-phospho-2'-deoxyribonucleoside-DNA + H(+)</text>
        <dbReference type="Rhea" id="RHEA:66592"/>
        <dbReference type="Rhea" id="RHEA-COMP:13180"/>
        <dbReference type="Rhea" id="RHEA-COMP:16897"/>
        <dbReference type="Rhea" id="RHEA-COMP:17067"/>
        <dbReference type="ChEBI" id="CHEBI:15378"/>
        <dbReference type="ChEBI" id="CHEBI:136412"/>
        <dbReference type="ChEBI" id="CHEBI:157695"/>
        <dbReference type="ChEBI" id="CHEBI:167181"/>
        <dbReference type="EC" id="4.2.99.18"/>
    </reaction>
</comment>
<dbReference type="CDD" id="cd08966">
    <property type="entry name" value="EcFpg-like_N"/>
    <property type="match status" value="1"/>
</dbReference>
<dbReference type="InterPro" id="IPR015886">
    <property type="entry name" value="H2TH_FPG"/>
</dbReference>
<evidence type="ECO:0000256" key="1">
    <source>
        <dbReference type="ARBA" id="ARBA00001668"/>
    </source>
</evidence>
<dbReference type="NCBIfam" id="NF002211">
    <property type="entry name" value="PRK01103.1"/>
    <property type="match status" value="1"/>
</dbReference>
<organism evidence="19 20">
    <name type="scientific">Candidatus Collierbacteria bacterium RIFOXYD1_FULL_40_9</name>
    <dbReference type="NCBI Taxonomy" id="1817731"/>
    <lineage>
        <taxon>Bacteria</taxon>
        <taxon>Candidatus Collieribacteriota</taxon>
    </lineage>
</organism>
<comment type="cofactor">
    <cofactor evidence="2">
        <name>Zn(2+)</name>
        <dbReference type="ChEBI" id="CHEBI:29105"/>
    </cofactor>
</comment>
<dbReference type="InterPro" id="IPR010979">
    <property type="entry name" value="Ribosomal_uS13-like_H2TH"/>
</dbReference>
<keyword evidence="7 16" id="KW-0863">Zinc-finger</keyword>
<dbReference type="SMART" id="SM00898">
    <property type="entry name" value="Fapy_DNA_glyco"/>
    <property type="match status" value="1"/>
</dbReference>
<feature type="domain" description="FPG-type" evidence="17">
    <location>
        <begin position="263"/>
        <end position="297"/>
    </location>
</feature>
<dbReference type="Pfam" id="PF01149">
    <property type="entry name" value="Fapy_DNA_glyco"/>
    <property type="match status" value="1"/>
</dbReference>
<evidence type="ECO:0000313" key="19">
    <source>
        <dbReference type="EMBL" id="OGD84061.1"/>
    </source>
</evidence>
<evidence type="ECO:0000256" key="14">
    <source>
        <dbReference type="ARBA" id="ARBA00023295"/>
    </source>
</evidence>
<keyword evidence="5" id="KW-0479">Metal-binding</keyword>
<dbReference type="GO" id="GO:0034039">
    <property type="term" value="F:8-oxo-7,8-dihydroguanine DNA N-glycosylase activity"/>
    <property type="evidence" value="ECO:0007669"/>
    <property type="project" value="TreeGrafter"/>
</dbReference>